<comment type="similarity">
    <text evidence="2">Belongs to the oxygen-dependent FAD-linked oxidoreductase family.</text>
</comment>
<dbReference type="STRING" id="145388.A0A0D2MEZ9"/>
<dbReference type="InterPro" id="IPR012951">
    <property type="entry name" value="BBE"/>
</dbReference>
<keyword evidence="8" id="KW-1185">Reference proteome</keyword>
<evidence type="ECO:0000313" key="7">
    <source>
        <dbReference type="EMBL" id="KIZ01715.1"/>
    </source>
</evidence>
<dbReference type="GO" id="GO:0071949">
    <property type="term" value="F:FAD binding"/>
    <property type="evidence" value="ECO:0007669"/>
    <property type="project" value="InterPro"/>
</dbReference>
<dbReference type="AlphaFoldDB" id="A0A0D2MEZ9"/>
<evidence type="ECO:0000256" key="2">
    <source>
        <dbReference type="ARBA" id="ARBA00005466"/>
    </source>
</evidence>
<dbReference type="InterPro" id="IPR036318">
    <property type="entry name" value="FAD-bd_PCMH-like_sf"/>
</dbReference>
<reference evidence="7 8" key="1">
    <citation type="journal article" date="2013" name="BMC Genomics">
        <title>Reconstruction of the lipid metabolism for the microalga Monoraphidium neglectum from its genome sequence reveals characteristics suitable for biofuel production.</title>
        <authorList>
            <person name="Bogen C."/>
            <person name="Al-Dilaimi A."/>
            <person name="Albersmeier A."/>
            <person name="Wichmann J."/>
            <person name="Grundmann M."/>
            <person name="Rupp O."/>
            <person name="Lauersen K.J."/>
            <person name="Blifernez-Klassen O."/>
            <person name="Kalinowski J."/>
            <person name="Goesmann A."/>
            <person name="Mussgnug J.H."/>
            <person name="Kruse O."/>
        </authorList>
    </citation>
    <scope>NUCLEOTIDE SEQUENCE [LARGE SCALE GENOMIC DNA]</scope>
    <source>
        <strain evidence="7 8">SAG 48.87</strain>
    </source>
</reference>
<sequence length="414" mass="45109">MAAVRVDPKAMTVTAQAGIRTGNLYYEIFRAGRAAGGRNLTCLGGTYPQIGFGGILAAGGYGDLSRKYGLLSDSLISATVVDAKGRLLEASEKLNPDLLFALKGGGGGTYGIVVEATVRLLEIPVVTVARIKYANLEKAVQLFDRYQRWAPGAPAELTFGFNLKPDKIDINMQYLGPKKELDRLLKDESGLILPGALYEAAECDIQGYRGWAIESSVVPAGPKGGWKTASNLPLPPYCSPPEATRVPQRVRPGGPLAFMSEAAQYRSALFKTPIPISGVEALKEAFSAPTIRAWRQMSCRVLGPGVTKVPPAASAFGHREARLMCEWGVSFGMRRTAAQQPAAVTAPIWAWFERTRGVVAALSEARAEYNGWINRFDRVENYFGTNYPRLQQIKKKYDPDNVFFNSLSVKPARR</sequence>
<dbReference type="Proteomes" id="UP000054498">
    <property type="component" value="Unassembled WGS sequence"/>
</dbReference>
<evidence type="ECO:0000256" key="1">
    <source>
        <dbReference type="ARBA" id="ARBA00001974"/>
    </source>
</evidence>
<evidence type="ECO:0000313" key="8">
    <source>
        <dbReference type="Proteomes" id="UP000054498"/>
    </source>
</evidence>
<dbReference type="Pfam" id="PF01565">
    <property type="entry name" value="FAD_binding_4"/>
    <property type="match status" value="1"/>
</dbReference>
<feature type="domain" description="FAD-binding PCMH-type" evidence="6">
    <location>
        <begin position="1"/>
        <end position="123"/>
    </location>
</feature>
<dbReference type="Gene3D" id="3.30.465.10">
    <property type="match status" value="2"/>
</dbReference>
<dbReference type="SUPFAM" id="SSF56176">
    <property type="entry name" value="FAD-binding/transporter-associated domain-like"/>
    <property type="match status" value="1"/>
</dbReference>
<keyword evidence="4" id="KW-0274">FAD</keyword>
<name>A0A0D2MEZ9_9CHLO</name>
<dbReference type="InterPro" id="IPR016169">
    <property type="entry name" value="FAD-bd_PCMH_sub2"/>
</dbReference>
<evidence type="ECO:0000256" key="3">
    <source>
        <dbReference type="ARBA" id="ARBA00022630"/>
    </source>
</evidence>
<dbReference type="Pfam" id="PF08031">
    <property type="entry name" value="BBE"/>
    <property type="match status" value="1"/>
</dbReference>
<protein>
    <submittedName>
        <fullName evidence="7">FAD linked oxidase domain-containing protein</fullName>
    </submittedName>
</protein>
<evidence type="ECO:0000256" key="4">
    <source>
        <dbReference type="ARBA" id="ARBA00022827"/>
    </source>
</evidence>
<dbReference type="RefSeq" id="XP_013900734.1">
    <property type="nucleotide sequence ID" value="XM_014045280.1"/>
</dbReference>
<gene>
    <name evidence="7" type="ORF">MNEG_6251</name>
</gene>
<comment type="cofactor">
    <cofactor evidence="1">
        <name>FAD</name>
        <dbReference type="ChEBI" id="CHEBI:57692"/>
    </cofactor>
</comment>
<dbReference type="GO" id="GO:0016491">
    <property type="term" value="F:oxidoreductase activity"/>
    <property type="evidence" value="ECO:0007669"/>
    <property type="project" value="UniProtKB-KW"/>
</dbReference>
<evidence type="ECO:0000256" key="5">
    <source>
        <dbReference type="ARBA" id="ARBA00023002"/>
    </source>
</evidence>
<dbReference type="InterPro" id="IPR006094">
    <property type="entry name" value="Oxid_FAD_bind_N"/>
</dbReference>
<dbReference type="KEGG" id="mng:MNEG_6251"/>
<dbReference type="OrthoDB" id="599846at2759"/>
<proteinExistence type="inferred from homology"/>
<evidence type="ECO:0000259" key="6">
    <source>
        <dbReference type="PROSITE" id="PS51387"/>
    </source>
</evidence>
<dbReference type="PANTHER" id="PTHR42973:SF39">
    <property type="entry name" value="FAD-BINDING PCMH-TYPE DOMAIN-CONTAINING PROTEIN"/>
    <property type="match status" value="1"/>
</dbReference>
<keyword evidence="3" id="KW-0285">Flavoprotein</keyword>
<dbReference type="Gene3D" id="3.40.462.20">
    <property type="match status" value="2"/>
</dbReference>
<dbReference type="EMBL" id="KK101218">
    <property type="protein sequence ID" value="KIZ01715.1"/>
    <property type="molecule type" value="Genomic_DNA"/>
</dbReference>
<dbReference type="InterPro" id="IPR050416">
    <property type="entry name" value="FAD-linked_Oxidoreductase"/>
</dbReference>
<dbReference type="PANTHER" id="PTHR42973">
    <property type="entry name" value="BINDING OXIDOREDUCTASE, PUTATIVE (AFU_ORTHOLOGUE AFUA_1G17690)-RELATED"/>
    <property type="match status" value="1"/>
</dbReference>
<organism evidence="7 8">
    <name type="scientific">Monoraphidium neglectum</name>
    <dbReference type="NCBI Taxonomy" id="145388"/>
    <lineage>
        <taxon>Eukaryota</taxon>
        <taxon>Viridiplantae</taxon>
        <taxon>Chlorophyta</taxon>
        <taxon>core chlorophytes</taxon>
        <taxon>Chlorophyceae</taxon>
        <taxon>CS clade</taxon>
        <taxon>Sphaeropleales</taxon>
        <taxon>Selenastraceae</taxon>
        <taxon>Monoraphidium</taxon>
    </lineage>
</organism>
<dbReference type="PROSITE" id="PS51387">
    <property type="entry name" value="FAD_PCMH"/>
    <property type="match status" value="1"/>
</dbReference>
<keyword evidence="5" id="KW-0560">Oxidoreductase</keyword>
<dbReference type="GeneID" id="25739127"/>
<dbReference type="InterPro" id="IPR016166">
    <property type="entry name" value="FAD-bd_PCMH"/>
</dbReference>
<accession>A0A0D2MEZ9</accession>